<dbReference type="EMBL" id="LN907827">
    <property type="protein sequence ID" value="CUU24304.1"/>
    <property type="molecule type" value="Genomic_DNA"/>
</dbReference>
<reference evidence="2" key="1">
    <citation type="submission" date="2015-11" db="EMBL/GenBank/DDBJ databases">
        <authorList>
            <person name="Blom J."/>
        </authorList>
    </citation>
    <scope>NUCLEOTIDE SEQUENCE [LARGE SCALE GENOMIC DNA]</scope>
</reference>
<organism evidence="1 2">
    <name type="scientific">Duffyella gerundensis</name>
    <dbReference type="NCBI Taxonomy" id="1619313"/>
    <lineage>
        <taxon>Bacteria</taxon>
        <taxon>Pseudomonadati</taxon>
        <taxon>Pseudomonadota</taxon>
        <taxon>Gammaproteobacteria</taxon>
        <taxon>Enterobacterales</taxon>
        <taxon>Erwiniaceae</taxon>
        <taxon>Duffyella</taxon>
    </lineage>
</organism>
<keyword evidence="2" id="KW-1185">Reference proteome</keyword>
<evidence type="ECO:0000313" key="1">
    <source>
        <dbReference type="EMBL" id="CUU24304.1"/>
    </source>
</evidence>
<evidence type="ECO:0000313" key="2">
    <source>
        <dbReference type="Proteomes" id="UP000059419"/>
    </source>
</evidence>
<protein>
    <submittedName>
        <fullName evidence="1">Uncharacterized protein</fullName>
    </submittedName>
</protein>
<dbReference type="KEGG" id="ege:EM595_2070"/>
<dbReference type="Proteomes" id="UP000059419">
    <property type="component" value="Chromosome 1"/>
</dbReference>
<sequence length="63" mass="6901">MSPVLTVKHLIQHVLSLRRIMNDEDDVGNMRFTLKQSIASATASGPFNVLLAAIKGAIIHTCR</sequence>
<proteinExistence type="predicted"/>
<dbReference type="AlphaFoldDB" id="A0A0U5L562"/>
<name>A0A0U5L562_9GAMM</name>
<accession>A0A0U5L562</accession>
<gene>
    <name evidence="1" type="ORF">EM595_2070</name>
</gene>
<dbReference type="PATRIC" id="fig|1619313.3.peg.2145"/>